<proteinExistence type="predicted"/>
<accession>U5MN00</accession>
<dbReference type="HOGENOM" id="CLU_770989_0_0_9"/>
<dbReference type="PATRIC" id="fig|1345695.3.peg.1131"/>
<dbReference type="RefSeq" id="WP_022744471.1">
    <property type="nucleotide sequence ID" value="NC_022571.1"/>
</dbReference>
<dbReference type="GeneID" id="55473701"/>
<keyword evidence="2" id="KW-1185">Reference proteome</keyword>
<organism evidence="1 2">
    <name type="scientific">Clostridium saccharobutylicum DSM 13864</name>
    <dbReference type="NCBI Taxonomy" id="1345695"/>
    <lineage>
        <taxon>Bacteria</taxon>
        <taxon>Bacillati</taxon>
        <taxon>Bacillota</taxon>
        <taxon>Clostridia</taxon>
        <taxon>Eubacteriales</taxon>
        <taxon>Clostridiaceae</taxon>
        <taxon>Clostridium</taxon>
    </lineage>
</organism>
<dbReference type="OrthoDB" id="7059022at2"/>
<dbReference type="KEGG" id="csb:CLSA_c11860"/>
<evidence type="ECO:0000313" key="2">
    <source>
        <dbReference type="Proteomes" id="UP000017118"/>
    </source>
</evidence>
<dbReference type="Proteomes" id="UP000017118">
    <property type="component" value="Chromosome"/>
</dbReference>
<sequence length="359" mass="42225">MVKFEFLRNKDVKYESYIISVNGIEDKLSHGNTYRRGAEDEYSWIRLHSEEVINLIMHEKIVDLLKEVEEIEIPLEEKYIPATITENDSADAGINLEKEKCFVFMKFVYDFAMWARIYAIPDIVNEIEEVCKKYNNISFELIEEDDPLNGFKLIKRIECTDNSFEDELISLGEKIKPIFEEVQILLQGNIEGISFEFNLNESIKTAYKQYLVYFVQFLEDVGIDSESEMKSEADRILFRVIPKDKTVALKNIRDLLNIYIDFIDNKEIEIYEDYNNLAVSQLKANVLHLKSQLILAQTIIEQKQITIDLLKNTKVIMPKQEKNEIELFGGMMRLKEFEYHGVILNPVKILEFLKRRNKN</sequence>
<dbReference type="AlphaFoldDB" id="U5MN00"/>
<protein>
    <submittedName>
        <fullName evidence="1">Uncharacterized protein</fullName>
    </submittedName>
</protein>
<gene>
    <name evidence="1" type="ORF">CLSA_c11860</name>
</gene>
<evidence type="ECO:0000313" key="1">
    <source>
        <dbReference type="EMBL" id="AGX42189.1"/>
    </source>
</evidence>
<name>U5MN00_CLOSA</name>
<dbReference type="EMBL" id="CP006721">
    <property type="protein sequence ID" value="AGX42189.1"/>
    <property type="molecule type" value="Genomic_DNA"/>
</dbReference>
<reference evidence="1 2" key="1">
    <citation type="journal article" date="2013" name="Genome Announc.">
        <title>Complete Genome Sequence of the Solvent Producer Clostridium saccharobutylicum NCP262 (DSM 13864).</title>
        <authorList>
            <person name="Poehlein A."/>
            <person name="Hartwich K."/>
            <person name="Krabben P."/>
            <person name="Ehrenreich A."/>
            <person name="Liebl W."/>
            <person name="Durre P."/>
            <person name="Gottschalk G."/>
            <person name="Daniel R."/>
        </authorList>
    </citation>
    <scope>NUCLEOTIDE SEQUENCE [LARGE SCALE GENOMIC DNA]</scope>
    <source>
        <strain evidence="1">DSM 13864</strain>
    </source>
</reference>